<feature type="transmembrane region" description="Helical" evidence="5">
    <location>
        <begin position="171"/>
        <end position="188"/>
    </location>
</feature>
<evidence type="ECO:0000256" key="3">
    <source>
        <dbReference type="ARBA" id="ARBA00022989"/>
    </source>
</evidence>
<dbReference type="PANTHER" id="PTHR37422">
    <property type="entry name" value="TEICHURONIC ACID BIOSYNTHESIS PROTEIN TUAE"/>
    <property type="match status" value="1"/>
</dbReference>
<proteinExistence type="predicted"/>
<feature type="transmembrane region" description="Helical" evidence="5">
    <location>
        <begin position="346"/>
        <end position="366"/>
    </location>
</feature>
<dbReference type="InterPro" id="IPR051533">
    <property type="entry name" value="WaaL-like"/>
</dbReference>
<evidence type="ECO:0000313" key="8">
    <source>
        <dbReference type="EMBL" id="QIM51873.1"/>
    </source>
</evidence>
<feature type="transmembrane region" description="Helical" evidence="5">
    <location>
        <begin position="40"/>
        <end position="63"/>
    </location>
</feature>
<comment type="subcellular location">
    <subcellularLocation>
        <location evidence="1">Membrane</location>
        <topology evidence="1">Multi-pass membrane protein</topology>
    </subcellularLocation>
</comment>
<feature type="transmembrane region" description="Helical" evidence="5">
    <location>
        <begin position="130"/>
        <end position="151"/>
    </location>
</feature>
<dbReference type="Pfam" id="PF19358">
    <property type="entry name" value="DUF5935"/>
    <property type="match status" value="1"/>
</dbReference>
<dbReference type="InterPro" id="IPR045979">
    <property type="entry name" value="DUF5935"/>
</dbReference>
<keyword evidence="2 5" id="KW-0812">Transmembrane</keyword>
<dbReference type="GO" id="GO:0016874">
    <property type="term" value="F:ligase activity"/>
    <property type="evidence" value="ECO:0007669"/>
    <property type="project" value="UniProtKB-KW"/>
</dbReference>
<keyword evidence="4 5" id="KW-0472">Membrane</keyword>
<evidence type="ECO:0000313" key="9">
    <source>
        <dbReference type="Proteomes" id="UP000503162"/>
    </source>
</evidence>
<gene>
    <name evidence="8" type="ORF">G9Q37_06835</name>
</gene>
<feature type="transmembrane region" description="Helical" evidence="5">
    <location>
        <begin position="238"/>
        <end position="255"/>
    </location>
</feature>
<feature type="domain" description="O-antigen ligase-related" evidence="6">
    <location>
        <begin position="202"/>
        <end position="353"/>
    </location>
</feature>
<evidence type="ECO:0000256" key="2">
    <source>
        <dbReference type="ARBA" id="ARBA00022692"/>
    </source>
</evidence>
<dbReference type="Proteomes" id="UP000503162">
    <property type="component" value="Chromosome"/>
</dbReference>
<protein>
    <submittedName>
        <fullName evidence="8">Putative O-glycosylation ligase, exosortase A system-associated</fullName>
    </submittedName>
</protein>
<dbReference type="KEGG" id="hcz:G9Q37_06835"/>
<dbReference type="AlphaFoldDB" id="A0A6G8IFF6"/>
<evidence type="ECO:0000256" key="1">
    <source>
        <dbReference type="ARBA" id="ARBA00004141"/>
    </source>
</evidence>
<feature type="transmembrane region" description="Helical" evidence="5">
    <location>
        <begin position="386"/>
        <end position="410"/>
    </location>
</feature>
<name>A0A6G8IFF6_9BURK</name>
<evidence type="ECO:0000256" key="5">
    <source>
        <dbReference type="SAM" id="Phobius"/>
    </source>
</evidence>
<dbReference type="GO" id="GO:0016020">
    <property type="term" value="C:membrane"/>
    <property type="evidence" value="ECO:0007669"/>
    <property type="project" value="UniProtKB-SubCell"/>
</dbReference>
<dbReference type="Pfam" id="PF04932">
    <property type="entry name" value="Wzy_C"/>
    <property type="match status" value="1"/>
</dbReference>
<accession>A0A6G8IFF6</accession>
<organism evidence="8 9">
    <name type="scientific">Hydrogenophaga crocea</name>
    <dbReference type="NCBI Taxonomy" id="2716225"/>
    <lineage>
        <taxon>Bacteria</taxon>
        <taxon>Pseudomonadati</taxon>
        <taxon>Pseudomonadota</taxon>
        <taxon>Betaproteobacteria</taxon>
        <taxon>Burkholderiales</taxon>
        <taxon>Comamonadaceae</taxon>
        <taxon>Hydrogenophaga</taxon>
    </lineage>
</organism>
<keyword evidence="9" id="KW-1185">Reference proteome</keyword>
<dbReference type="EMBL" id="CP049989">
    <property type="protein sequence ID" value="QIM51873.1"/>
    <property type="molecule type" value="Genomic_DNA"/>
</dbReference>
<dbReference type="RefSeq" id="WP_166226419.1">
    <property type="nucleotide sequence ID" value="NZ_CP049989.1"/>
</dbReference>
<keyword evidence="8" id="KW-0436">Ligase</keyword>
<feature type="transmembrane region" description="Helical" evidence="5">
    <location>
        <begin position="75"/>
        <end position="95"/>
    </location>
</feature>
<dbReference type="InterPro" id="IPR017528">
    <property type="entry name" value="CHP03097O-antigen_lig-rel"/>
</dbReference>
<reference evidence="8 9" key="1">
    <citation type="submission" date="2020-03" db="EMBL/GenBank/DDBJ databases">
        <title>Hydrogenophaga sp. nov. isolated from cyanobacterial mat.</title>
        <authorList>
            <person name="Thorat V."/>
            <person name="Kirdat K."/>
            <person name="Tiwarekar B."/>
            <person name="Costa E.D."/>
            <person name="Yadav A."/>
        </authorList>
    </citation>
    <scope>NUCLEOTIDE SEQUENCE [LARGE SCALE GENOMIC DNA]</scope>
    <source>
        <strain evidence="8 9">BA0156</strain>
    </source>
</reference>
<evidence type="ECO:0000256" key="4">
    <source>
        <dbReference type="ARBA" id="ARBA00023136"/>
    </source>
</evidence>
<keyword evidence="3 5" id="KW-1133">Transmembrane helix</keyword>
<feature type="domain" description="DUF5935" evidence="7">
    <location>
        <begin position="1"/>
        <end position="190"/>
    </location>
</feature>
<feature type="transmembrane region" description="Helical" evidence="5">
    <location>
        <begin position="200"/>
        <end position="232"/>
    </location>
</feature>
<evidence type="ECO:0000259" key="6">
    <source>
        <dbReference type="Pfam" id="PF04932"/>
    </source>
</evidence>
<sequence>MRDLMFAIAMLMVIPLAIVRPVNAYLVWGWTAVLIPTSYLFGFMQGARLNFLFAMIAILLVLFRRVDWSLYKPNRTVWIYLLLLTHATIAFLLGFDGNKDNGTYYEVLAKVMVFCLLMPMFIHQRLHIHAMVMVIVFGMGIHGVLDGLKTLSSGGAHNMYGPRGSMIYDRNHLSTALAVVLPLAYFLYQYARHRIMRMGFLAAFALIVLAIMAGGSRGGFIALAVVGFWLILTSRRRWSTLLIVATLGSLLFVFAPERWTSRLSTIETADSDASFMGRVVAWKISAAIAVDNPVFGGGFHAVQYQPVWDRYKDAPSPLDFLNIEIPPFKAKAAHSIYFEVMGDQGFVGLLIFLGMLSHALYSRGSIKRMAQELGPRFTWARDLGDMLMLSVLAYMTGGASVSVAYLELIYMVVMLMEILRVHVRDAHAAEMRARKVLATAERSASPTSDKAAAAH</sequence>
<evidence type="ECO:0000259" key="7">
    <source>
        <dbReference type="Pfam" id="PF19358"/>
    </source>
</evidence>
<dbReference type="PANTHER" id="PTHR37422:SF13">
    <property type="entry name" value="LIPOPOLYSACCHARIDE BIOSYNTHESIS PROTEIN PA4999-RELATED"/>
    <property type="match status" value="1"/>
</dbReference>
<dbReference type="InterPro" id="IPR007016">
    <property type="entry name" value="O-antigen_ligase-rel_domated"/>
</dbReference>
<dbReference type="NCBIfam" id="TIGR03097">
    <property type="entry name" value="PEP_O_lig_1"/>
    <property type="match status" value="1"/>
</dbReference>